<keyword evidence="8" id="KW-1185">Reference proteome</keyword>
<feature type="domain" description="Beta-lactamase-related" evidence="4">
    <location>
        <begin position="157"/>
        <end position="469"/>
    </location>
</feature>
<evidence type="ECO:0000256" key="1">
    <source>
        <dbReference type="ARBA" id="ARBA00004370"/>
    </source>
</evidence>
<dbReference type="InterPro" id="IPR021860">
    <property type="entry name" value="Peptidase_S12_Pab87-rel_C"/>
</dbReference>
<evidence type="ECO:0000313" key="7">
    <source>
        <dbReference type="EMBL" id="AUG57284.1"/>
    </source>
</evidence>
<evidence type="ECO:0000256" key="3">
    <source>
        <dbReference type="SAM" id="SignalP"/>
    </source>
</evidence>
<evidence type="ECO:0000259" key="5">
    <source>
        <dbReference type="Pfam" id="PF07833"/>
    </source>
</evidence>
<evidence type="ECO:0000259" key="4">
    <source>
        <dbReference type="Pfam" id="PF00144"/>
    </source>
</evidence>
<comment type="subcellular location">
    <subcellularLocation>
        <location evidence="1">Membrane</location>
    </subcellularLocation>
</comment>
<reference evidence="7 8" key="1">
    <citation type="submission" date="2017-12" db="EMBL/GenBank/DDBJ databases">
        <title>Complete genome sequence of Herbivorax saccincola GGR1, a novel Cellulosome-producing hydrolytic bacterium in a thermophilic biogas plant, established by Illumina and Nanopore MinION sequencing.</title>
        <authorList>
            <person name="Pechtl A."/>
            <person name="Ruckert C."/>
            <person name="Koeck D.E."/>
            <person name="Maus I."/>
            <person name="Winkler A."/>
            <person name="Kalinowski J."/>
            <person name="Puhler A."/>
            <person name="Schwarz W.W."/>
            <person name="Zverlov V.V."/>
            <person name="Schluter A."/>
            <person name="Liebl W."/>
        </authorList>
    </citation>
    <scope>NUCLEOTIDE SEQUENCE [LARGE SCALE GENOMIC DNA]</scope>
    <source>
        <strain evidence="8">SR1</strain>
    </source>
</reference>
<organism evidence="7 8">
    <name type="scientific">Acetivibrio saccincola</name>
    <dbReference type="NCBI Taxonomy" id="1677857"/>
    <lineage>
        <taxon>Bacteria</taxon>
        <taxon>Bacillati</taxon>
        <taxon>Bacillota</taxon>
        <taxon>Clostridia</taxon>
        <taxon>Eubacteriales</taxon>
        <taxon>Oscillospiraceae</taxon>
        <taxon>Acetivibrio</taxon>
    </lineage>
</organism>
<gene>
    <name evidence="7" type="primary">pbpE1</name>
    <name evidence="7" type="ORF">HVS_06790</name>
</gene>
<feature type="chain" id="PRO_5014713739" evidence="3">
    <location>
        <begin position="26"/>
        <end position="681"/>
    </location>
</feature>
<dbReference type="Gene3D" id="3.40.710.10">
    <property type="entry name" value="DD-peptidase/beta-lactamase superfamily"/>
    <property type="match status" value="1"/>
</dbReference>
<dbReference type="PANTHER" id="PTHR46825">
    <property type="entry name" value="D-ALANYL-D-ALANINE-CARBOXYPEPTIDASE/ENDOPEPTIDASE AMPH"/>
    <property type="match status" value="1"/>
</dbReference>
<dbReference type="Pfam" id="PF07833">
    <property type="entry name" value="Cu_amine_oxidN1"/>
    <property type="match status" value="1"/>
</dbReference>
<evidence type="ECO:0000313" key="8">
    <source>
        <dbReference type="Proteomes" id="UP000233534"/>
    </source>
</evidence>
<dbReference type="InterPro" id="IPR001466">
    <property type="entry name" value="Beta-lactam-related"/>
</dbReference>
<dbReference type="Proteomes" id="UP000233534">
    <property type="component" value="Chromosome"/>
</dbReference>
<dbReference type="KEGG" id="hsc:HVS_06790"/>
<keyword evidence="2" id="KW-0472">Membrane</keyword>
<keyword evidence="3" id="KW-0732">Signal</keyword>
<name>A0A2K9EAU8_9FIRM</name>
<feature type="domain" description="Copper amine oxidase-like N-terminal" evidence="5">
    <location>
        <begin position="34"/>
        <end position="142"/>
    </location>
</feature>
<proteinExistence type="predicted"/>
<dbReference type="SUPFAM" id="SSF56601">
    <property type="entry name" value="beta-lactamase/transpeptidase-like"/>
    <property type="match status" value="1"/>
</dbReference>
<dbReference type="GO" id="GO:0016020">
    <property type="term" value="C:membrane"/>
    <property type="evidence" value="ECO:0007669"/>
    <property type="project" value="UniProtKB-SubCell"/>
</dbReference>
<dbReference type="SUPFAM" id="SSF55383">
    <property type="entry name" value="Copper amine oxidase, domain N"/>
    <property type="match status" value="1"/>
</dbReference>
<dbReference type="PANTHER" id="PTHR46825:SF11">
    <property type="entry name" value="PENICILLIN-BINDING PROTEIN 4"/>
    <property type="match status" value="1"/>
</dbReference>
<dbReference type="EMBL" id="CP025197">
    <property type="protein sequence ID" value="AUG57284.1"/>
    <property type="molecule type" value="Genomic_DNA"/>
</dbReference>
<dbReference type="InterPro" id="IPR012338">
    <property type="entry name" value="Beta-lactam/transpept-like"/>
</dbReference>
<feature type="domain" description="Peptidase S12 Pab87-related C-terminal" evidence="6">
    <location>
        <begin position="596"/>
        <end position="670"/>
    </location>
</feature>
<dbReference type="Pfam" id="PF00144">
    <property type="entry name" value="Beta-lactamase"/>
    <property type="match status" value="1"/>
</dbReference>
<accession>A0A2K9EAU8</accession>
<dbReference type="InterPro" id="IPR050491">
    <property type="entry name" value="AmpC-like"/>
</dbReference>
<evidence type="ECO:0000259" key="6">
    <source>
        <dbReference type="Pfam" id="PF11954"/>
    </source>
</evidence>
<feature type="signal peptide" evidence="3">
    <location>
        <begin position="1"/>
        <end position="25"/>
    </location>
</feature>
<sequence>MFKKATCILLTIILITSFVTFQATAQEQNIVVKIDGEVVEFPDAKPFIDEQSRTLCPIRFIAENLGAEVLWNNEDKTVSIKKDDTDILLKIGDNTAVVNGVEKTFDTYPQIFEDRTYVPLRFISETLEMDVDWDGETKTVIITTPEKLAELSTEEHFDRYLTAMEKNKGFRGAVLVAKEGEILFNKGYGYANYEEKIKNTPDTLFAIGSITKQFTAMAIMQLYEKGLLDLEDAVSKYLPDVIEGDNITIRHLLTHTSGLVNYTDFLLEMVEAPEDTSIDFVLGLFKDEPLIFEPGTQWQYSNSGYVLLGYIVEKVSGVSYDEYLKENIFKPLEMNNTGTYYDKMEEDYAIGYMGITELTPVHEDEIVLKIAYGAGNILSTVNDLYKWDRALQTEKLVKKETLDMIFDIQEKMPESDMYTFDGYGFGWFIENNPELGKIVSHGGNTLSYSAQLSKYVDKDITIIITTNAGSYVLGPVEETLVDILMGNSYELPESLVEIELDAEVLKEYTGIYEYTKGFNIVITESEGQLYAQLPGQVKAEIYPKSQTEFFYKVIDAKITFNTDDNGKITGLVFEQGNTILETTRVGDAPQREIADIDKEIYEKYVGEYEIENIGIITVSVEDEKLYARLTGQVKLEILPMSETEFFYKDIQAEIDFVVANDGTVKGLVLKQEGLMFMAKKI</sequence>
<dbReference type="InterPro" id="IPR012854">
    <property type="entry name" value="Cu_amine_oxidase-like_N"/>
</dbReference>
<feature type="domain" description="Peptidase S12 Pab87-related C-terminal" evidence="6">
    <location>
        <begin position="499"/>
        <end position="574"/>
    </location>
</feature>
<dbReference type="Gene3D" id="3.30.457.10">
    <property type="entry name" value="Copper amine oxidase-like, N-terminal domain"/>
    <property type="match status" value="1"/>
</dbReference>
<evidence type="ECO:0000256" key="2">
    <source>
        <dbReference type="ARBA" id="ARBA00023136"/>
    </source>
</evidence>
<dbReference type="RefSeq" id="WP_101300450.1">
    <property type="nucleotide sequence ID" value="NZ_CP025197.1"/>
</dbReference>
<dbReference type="AlphaFoldDB" id="A0A2K9EAU8"/>
<dbReference type="Pfam" id="PF11954">
    <property type="entry name" value="DUF3471"/>
    <property type="match status" value="2"/>
</dbReference>
<dbReference type="InterPro" id="IPR036582">
    <property type="entry name" value="Mao_N_sf"/>
</dbReference>
<protein>
    <submittedName>
        <fullName evidence="7">Penicillin-binding protein 4</fullName>
    </submittedName>
</protein>